<dbReference type="InterPro" id="IPR002173">
    <property type="entry name" value="Carboh/pur_kinase_PfkB_CS"/>
</dbReference>
<gene>
    <name evidence="5" type="ORF">CYFUS_003542</name>
</gene>
<evidence type="ECO:0000256" key="3">
    <source>
        <dbReference type="PIRNR" id="PIRNR000535"/>
    </source>
</evidence>
<dbReference type="PROSITE" id="PS00584">
    <property type="entry name" value="PFKB_KINASES_2"/>
    <property type="match status" value="1"/>
</dbReference>
<dbReference type="PANTHER" id="PTHR46969:SF1">
    <property type="entry name" value="BIFUNCTIONAL PROTEIN HLDE"/>
    <property type="match status" value="1"/>
</dbReference>
<dbReference type="Proteomes" id="UP000217257">
    <property type="component" value="Chromosome"/>
</dbReference>
<dbReference type="InterPro" id="IPR011611">
    <property type="entry name" value="PfkB_dom"/>
</dbReference>
<dbReference type="Gene3D" id="3.40.1190.20">
    <property type="match status" value="1"/>
</dbReference>
<dbReference type="InterPro" id="IPR017583">
    <property type="entry name" value="Tagatose/fructose_Pkinase"/>
</dbReference>
<feature type="domain" description="Carbohydrate kinase PfkB" evidence="4">
    <location>
        <begin position="16"/>
        <end position="314"/>
    </location>
</feature>
<dbReference type="RefSeq" id="WP_095986332.1">
    <property type="nucleotide sequence ID" value="NZ_CP022098.1"/>
</dbReference>
<evidence type="ECO:0000256" key="1">
    <source>
        <dbReference type="ARBA" id="ARBA00022679"/>
    </source>
</evidence>
<dbReference type="Pfam" id="PF00294">
    <property type="entry name" value="PfkB"/>
    <property type="match status" value="1"/>
</dbReference>
<dbReference type="CDD" id="cd01172">
    <property type="entry name" value="RfaE_like"/>
    <property type="match status" value="1"/>
</dbReference>
<evidence type="ECO:0000259" key="4">
    <source>
        <dbReference type="Pfam" id="PF00294"/>
    </source>
</evidence>
<sequence>MSSLTQLPLAFSRRRVLMVGDLVADHYIYGQTDRVSREAPVLIVRHESSEVKLGGGANVAANVRALSGQVTAVGVLGTDEMGRALRKLCDEADIQLSVVSARGVETETKTRILAGGVSTTRQQMLRLDRGQRGPLPPRLRRALVKRVEEAAKDADAVVVSDYGAGVVGDEMREALRALAANGMPVCVDSRYSLSAFTGVTVCKPNEPELQSLVGRPLRTEAELLEAGHEVVKRLRCQALLVTRGRHGMALFDAKGGVDLVPVHGARDAVDVTGAGDTVIAAFSLGLAAGGGFGDAARLANVAGALAVQKLGTATVARDELLGELRGTR</sequence>
<dbReference type="PIRSF" id="PIRSF000535">
    <property type="entry name" value="1PFK/6PFK/LacC"/>
    <property type="match status" value="1"/>
</dbReference>
<protein>
    <submittedName>
        <fullName evidence="5">Sugar kinase</fullName>
    </submittedName>
</protein>
<accession>A0A250J4K5</accession>
<evidence type="ECO:0000313" key="6">
    <source>
        <dbReference type="Proteomes" id="UP000217257"/>
    </source>
</evidence>
<dbReference type="AlphaFoldDB" id="A0A250J4K5"/>
<organism evidence="5 6">
    <name type="scientific">Cystobacter fuscus</name>
    <dbReference type="NCBI Taxonomy" id="43"/>
    <lineage>
        <taxon>Bacteria</taxon>
        <taxon>Pseudomonadati</taxon>
        <taxon>Myxococcota</taxon>
        <taxon>Myxococcia</taxon>
        <taxon>Myxococcales</taxon>
        <taxon>Cystobacterineae</taxon>
        <taxon>Archangiaceae</taxon>
        <taxon>Cystobacter</taxon>
    </lineage>
</organism>
<dbReference type="GO" id="GO:0016773">
    <property type="term" value="F:phosphotransferase activity, alcohol group as acceptor"/>
    <property type="evidence" value="ECO:0007669"/>
    <property type="project" value="InterPro"/>
</dbReference>
<dbReference type="PROSITE" id="PS00583">
    <property type="entry name" value="PFKB_KINASES_1"/>
    <property type="match status" value="1"/>
</dbReference>
<dbReference type="KEGG" id="cfus:CYFUS_003542"/>
<dbReference type="GO" id="GO:0033786">
    <property type="term" value="F:heptose-1-phosphate adenylyltransferase activity"/>
    <property type="evidence" value="ECO:0007669"/>
    <property type="project" value="TreeGrafter"/>
</dbReference>
<evidence type="ECO:0000256" key="2">
    <source>
        <dbReference type="ARBA" id="ARBA00022777"/>
    </source>
</evidence>
<dbReference type="SUPFAM" id="SSF53613">
    <property type="entry name" value="Ribokinase-like"/>
    <property type="match status" value="1"/>
</dbReference>
<dbReference type="InterPro" id="IPR029056">
    <property type="entry name" value="Ribokinase-like"/>
</dbReference>
<dbReference type="PANTHER" id="PTHR46969">
    <property type="entry name" value="BIFUNCTIONAL PROTEIN HLDE"/>
    <property type="match status" value="1"/>
</dbReference>
<dbReference type="InterPro" id="IPR011913">
    <property type="entry name" value="RfaE_dom_I"/>
</dbReference>
<proteinExistence type="predicted"/>
<name>A0A250J4K5_9BACT</name>
<dbReference type="GO" id="GO:0005829">
    <property type="term" value="C:cytosol"/>
    <property type="evidence" value="ECO:0007669"/>
    <property type="project" value="TreeGrafter"/>
</dbReference>
<dbReference type="EMBL" id="CP022098">
    <property type="protein sequence ID" value="ATB38116.1"/>
    <property type="molecule type" value="Genomic_DNA"/>
</dbReference>
<dbReference type="GO" id="GO:0033785">
    <property type="term" value="F:heptose 7-phosphate kinase activity"/>
    <property type="evidence" value="ECO:0007669"/>
    <property type="project" value="TreeGrafter"/>
</dbReference>
<reference evidence="5 6" key="1">
    <citation type="submission" date="2017-06" db="EMBL/GenBank/DDBJ databases">
        <title>Sequencing and comparative analysis of myxobacterial genomes.</title>
        <authorList>
            <person name="Rupp O."/>
            <person name="Goesmann A."/>
            <person name="Sogaard-Andersen L."/>
        </authorList>
    </citation>
    <scope>NUCLEOTIDE SEQUENCE [LARGE SCALE GENOMIC DNA]</scope>
    <source>
        <strain evidence="5 6">DSM 52655</strain>
    </source>
</reference>
<evidence type="ECO:0000313" key="5">
    <source>
        <dbReference type="EMBL" id="ATB38116.1"/>
    </source>
</evidence>
<keyword evidence="1 3" id="KW-0808">Transferase</keyword>
<keyword evidence="2 5" id="KW-0418">Kinase</keyword>